<dbReference type="Gene3D" id="3.30.70.270">
    <property type="match status" value="1"/>
</dbReference>
<keyword evidence="1" id="KW-0479">Metal-binding</keyword>
<comment type="caution">
    <text evidence="3">The sequence shown here is derived from an EMBL/GenBank/DDBJ whole genome shotgun (WGS) entry which is preliminary data.</text>
</comment>
<accession>A0ABQ5DBC7</accession>
<evidence type="ECO:0000259" key="2">
    <source>
        <dbReference type="PROSITE" id="PS50158"/>
    </source>
</evidence>
<dbReference type="InterPro" id="IPR043128">
    <property type="entry name" value="Rev_trsase/Diguanyl_cyclase"/>
</dbReference>
<organism evidence="3 4">
    <name type="scientific">Tanacetum coccineum</name>
    <dbReference type="NCBI Taxonomy" id="301880"/>
    <lineage>
        <taxon>Eukaryota</taxon>
        <taxon>Viridiplantae</taxon>
        <taxon>Streptophyta</taxon>
        <taxon>Embryophyta</taxon>
        <taxon>Tracheophyta</taxon>
        <taxon>Spermatophyta</taxon>
        <taxon>Magnoliopsida</taxon>
        <taxon>eudicotyledons</taxon>
        <taxon>Gunneridae</taxon>
        <taxon>Pentapetalae</taxon>
        <taxon>asterids</taxon>
        <taxon>campanulids</taxon>
        <taxon>Asterales</taxon>
        <taxon>Asteraceae</taxon>
        <taxon>Asteroideae</taxon>
        <taxon>Anthemideae</taxon>
        <taxon>Anthemidinae</taxon>
        <taxon>Tanacetum</taxon>
    </lineage>
</organism>
<proteinExistence type="predicted"/>
<evidence type="ECO:0000313" key="3">
    <source>
        <dbReference type="EMBL" id="GJT35608.1"/>
    </source>
</evidence>
<keyword evidence="3" id="KW-0808">Transferase</keyword>
<keyword evidence="1" id="KW-0863">Zinc-finger</keyword>
<dbReference type="Gene3D" id="2.40.70.10">
    <property type="entry name" value="Acid Proteases"/>
    <property type="match status" value="1"/>
</dbReference>
<dbReference type="Proteomes" id="UP001151760">
    <property type="component" value="Unassembled WGS sequence"/>
</dbReference>
<dbReference type="InterPro" id="IPR001878">
    <property type="entry name" value="Znf_CCHC"/>
</dbReference>
<protein>
    <submittedName>
        <fullName evidence="3">Reverse transcriptase domain-containing protein</fullName>
    </submittedName>
</protein>
<reference evidence="3" key="1">
    <citation type="journal article" date="2022" name="Int. J. Mol. Sci.">
        <title>Draft Genome of Tanacetum Coccineum: Genomic Comparison of Closely Related Tanacetum-Family Plants.</title>
        <authorList>
            <person name="Yamashiro T."/>
            <person name="Shiraishi A."/>
            <person name="Nakayama K."/>
            <person name="Satake H."/>
        </authorList>
    </citation>
    <scope>NUCLEOTIDE SEQUENCE</scope>
</reference>
<dbReference type="Gene3D" id="3.10.10.10">
    <property type="entry name" value="HIV Type 1 Reverse Transcriptase, subunit A, domain 1"/>
    <property type="match status" value="1"/>
</dbReference>
<keyword evidence="1" id="KW-0862">Zinc</keyword>
<dbReference type="InterPro" id="IPR043502">
    <property type="entry name" value="DNA/RNA_pol_sf"/>
</dbReference>
<dbReference type="EMBL" id="BQNB010015064">
    <property type="protein sequence ID" value="GJT35608.1"/>
    <property type="molecule type" value="Genomic_DNA"/>
</dbReference>
<dbReference type="SUPFAM" id="SSF56672">
    <property type="entry name" value="DNA/RNA polymerases"/>
    <property type="match status" value="1"/>
</dbReference>
<gene>
    <name evidence="3" type="ORF">Tco_0926027</name>
</gene>
<keyword evidence="3" id="KW-0548">Nucleotidyltransferase</keyword>
<feature type="domain" description="CCHC-type" evidence="2">
    <location>
        <begin position="170"/>
        <end position="185"/>
    </location>
</feature>
<evidence type="ECO:0000313" key="4">
    <source>
        <dbReference type="Proteomes" id="UP001151760"/>
    </source>
</evidence>
<name>A0ABQ5DBC7_9ASTR</name>
<evidence type="ECO:0000256" key="1">
    <source>
        <dbReference type="PROSITE-ProRule" id="PRU00047"/>
    </source>
</evidence>
<dbReference type="GO" id="GO:0003964">
    <property type="term" value="F:RNA-directed DNA polymerase activity"/>
    <property type="evidence" value="ECO:0007669"/>
    <property type="project" value="UniProtKB-KW"/>
</dbReference>
<sequence>MDKCKTGLGYNAVPPTYTRNFMPPKPNLVYPSLDDFVDEFVSESIVEKPTVETNEPKTARKENGAPIIEDWVSKSEEEDEPKFQTVNTVKGTRVNTARSKAVFSAAKGNKGNAVKASACWVWRPNHKVLDHERISHKRTKNQSKRDKTGHGMEKCVKTKPNQMNQRVPTCFECGRQGYYMNECPKLKNQNCGNKAGKKTEEARGKAYVLGGGEANPDSNVVTDVSYDVKLADGRIFETNTVLRGCTLGLLGHPFNIDLMPVELSSFDVIIGMDWLANHHAIIVCDEKIVRIPYGDKVLIVQGDSSNKGNNYEDKSEEKRLEDVPIVRDFPEIFPEDLPGLLPMRQVEFQIDLVLGAAPMARALYRLTPTEPQELSNQIQELSDKGFIRPSSSPCGAPVLFFKKKDGSFWMCIDYRELNKLTVNNRYPLLRIKDLFDQRSRDPAKIESITDLGSAARLRQRFRNVLGLAAIPTIYRSLQHILDQKELNMRQRRWLELLSDYDCEIRYHPGKVNVVADALRRKERNKPLRVRALVSTTGLNLPVQILNAQVEAIRE</sequence>
<dbReference type="InterPro" id="IPR032567">
    <property type="entry name" value="RTL1-rel"/>
</dbReference>
<dbReference type="InterPro" id="IPR021109">
    <property type="entry name" value="Peptidase_aspartic_dom_sf"/>
</dbReference>
<keyword evidence="4" id="KW-1185">Reference proteome</keyword>
<dbReference type="PROSITE" id="PS50158">
    <property type="entry name" value="ZF_CCHC"/>
    <property type="match status" value="1"/>
</dbReference>
<dbReference type="Pfam" id="PF08284">
    <property type="entry name" value="RVP_2"/>
    <property type="match status" value="1"/>
</dbReference>
<dbReference type="PANTHER" id="PTHR15503:SF45">
    <property type="entry name" value="RNA-DIRECTED DNA POLYMERASE HOMOLOG"/>
    <property type="match status" value="1"/>
</dbReference>
<keyword evidence="3" id="KW-0695">RNA-directed DNA polymerase</keyword>
<dbReference type="PANTHER" id="PTHR15503">
    <property type="entry name" value="LDOC1 RELATED"/>
    <property type="match status" value="1"/>
</dbReference>
<dbReference type="CDD" id="cd00303">
    <property type="entry name" value="retropepsin_like"/>
    <property type="match status" value="1"/>
</dbReference>
<reference evidence="3" key="2">
    <citation type="submission" date="2022-01" db="EMBL/GenBank/DDBJ databases">
        <authorList>
            <person name="Yamashiro T."/>
            <person name="Shiraishi A."/>
            <person name="Satake H."/>
            <person name="Nakayama K."/>
        </authorList>
    </citation>
    <scope>NUCLEOTIDE SEQUENCE</scope>
</reference>